<gene>
    <name evidence="1" type="ORF">DFR69_103203</name>
</gene>
<organism evidence="1 2">
    <name type="scientific">Nocardia neocaledoniensis</name>
    <dbReference type="NCBI Taxonomy" id="236511"/>
    <lineage>
        <taxon>Bacteria</taxon>
        <taxon>Bacillati</taxon>
        <taxon>Actinomycetota</taxon>
        <taxon>Actinomycetes</taxon>
        <taxon>Mycobacteriales</taxon>
        <taxon>Nocardiaceae</taxon>
        <taxon>Nocardia</taxon>
    </lineage>
</organism>
<evidence type="ECO:0000313" key="1">
    <source>
        <dbReference type="EMBL" id="PWV77604.1"/>
    </source>
</evidence>
<reference evidence="1 2" key="1">
    <citation type="submission" date="2018-05" db="EMBL/GenBank/DDBJ databases">
        <title>Genomic Encyclopedia of Type Strains, Phase IV (KMG-IV): sequencing the most valuable type-strain genomes for metagenomic binning, comparative biology and taxonomic classification.</title>
        <authorList>
            <person name="Goeker M."/>
        </authorList>
    </citation>
    <scope>NUCLEOTIDE SEQUENCE [LARGE SCALE GENOMIC DNA]</scope>
    <source>
        <strain evidence="1 2">DSM 44717</strain>
    </source>
</reference>
<dbReference type="AlphaFoldDB" id="A0A317NTA9"/>
<accession>A0A317NTA9</accession>
<proteinExistence type="predicted"/>
<name>A0A317NTA9_9NOCA</name>
<evidence type="ECO:0000313" key="2">
    <source>
        <dbReference type="Proteomes" id="UP000246410"/>
    </source>
</evidence>
<keyword evidence="2" id="KW-1185">Reference proteome</keyword>
<sequence>MATSGPRRKADRLLMADDWDISRERPRRGGGYSLGVQTTASPADIGSEILVSTAFGPTPGRSAAELPEPATPGQRWQRAVALGAQGHYAAARADLSILARTRIDPALRSLAASTHGSLVRQLGGHAAAATLDGRAAASARAATGSAGAEAMADALTGLAADALGTGRLALAHRLLGRVEPLLVDAPDRCAVRWHWVRAETALAGGAAAPALADAERAAELAAALTSVRHRVKSALLVAAATAASGDLARAAELADAVDLACREHGLLPLRWAAAMLRAGVAEPAAAQVAAREAADHAARIRAMGGDFAAPSR</sequence>
<comment type="caution">
    <text evidence="1">The sequence shown here is derived from an EMBL/GenBank/DDBJ whole genome shotgun (WGS) entry which is preliminary data.</text>
</comment>
<dbReference type="Proteomes" id="UP000246410">
    <property type="component" value="Unassembled WGS sequence"/>
</dbReference>
<dbReference type="EMBL" id="QGTL01000003">
    <property type="protein sequence ID" value="PWV77604.1"/>
    <property type="molecule type" value="Genomic_DNA"/>
</dbReference>
<protein>
    <submittedName>
        <fullName evidence="1">Uncharacterized protein</fullName>
    </submittedName>
</protein>